<evidence type="ECO:0000313" key="1">
    <source>
        <dbReference type="EMBL" id="PLW47662.1"/>
    </source>
</evidence>
<organism evidence="2 3">
    <name type="scientific">Puccinia coronata f. sp. avenae</name>
    <dbReference type="NCBI Taxonomy" id="200324"/>
    <lineage>
        <taxon>Eukaryota</taxon>
        <taxon>Fungi</taxon>
        <taxon>Dikarya</taxon>
        <taxon>Basidiomycota</taxon>
        <taxon>Pucciniomycotina</taxon>
        <taxon>Pucciniomycetes</taxon>
        <taxon>Pucciniales</taxon>
        <taxon>Pucciniaceae</taxon>
        <taxon>Puccinia</taxon>
    </lineage>
</organism>
<keyword evidence="3" id="KW-1185">Reference proteome</keyword>
<sequence length="185" mass="20652">MPQIEVIGTGYLDLLARRRAASSHGRSRPDPEAVLGKWVVFKGSLDLGDRNDYLNVEVETASYYNIPPPDFWAMTSPLIWGQFLIIQTEFWLEAVNPDQQGIRIVILHMSEHSRRIHNNRIAVDVMVWISGTIEAVDGSIIHLKSTMMTSINRSSGTYPDDQFDTGNQETCCTSMTGSLPVIGVS</sequence>
<dbReference type="Proteomes" id="UP000235392">
    <property type="component" value="Unassembled WGS sequence"/>
</dbReference>
<dbReference type="Proteomes" id="UP000235388">
    <property type="component" value="Unassembled WGS sequence"/>
</dbReference>
<gene>
    <name evidence="2" type="ORF">PCANC_04819</name>
    <name evidence="1" type="ORF">PCASD_04103</name>
</gene>
<name>A0A2N5W2N3_9BASI</name>
<evidence type="ECO:0000313" key="4">
    <source>
        <dbReference type="Proteomes" id="UP000235392"/>
    </source>
</evidence>
<comment type="caution">
    <text evidence="2">The sequence shown here is derived from an EMBL/GenBank/DDBJ whole genome shotgun (WGS) entry which is preliminary data.</text>
</comment>
<evidence type="ECO:0000313" key="2">
    <source>
        <dbReference type="EMBL" id="PLW56497.1"/>
    </source>
</evidence>
<dbReference type="AlphaFoldDB" id="A0A2N5W2N3"/>
<dbReference type="EMBL" id="PGCJ01000020">
    <property type="protein sequence ID" value="PLW56497.1"/>
    <property type="molecule type" value="Genomic_DNA"/>
</dbReference>
<reference evidence="3 4" key="1">
    <citation type="submission" date="2017-11" db="EMBL/GenBank/DDBJ databases">
        <title>De novo assembly and phasing of dikaryotic genomes from two isolates of Puccinia coronata f. sp. avenae, the causal agent of oat crown rust.</title>
        <authorList>
            <person name="Miller M.E."/>
            <person name="Zhang Y."/>
            <person name="Omidvar V."/>
            <person name="Sperschneider J."/>
            <person name="Schwessinger B."/>
            <person name="Raley C."/>
            <person name="Palmer J.M."/>
            <person name="Garnica D."/>
            <person name="Upadhyaya N."/>
            <person name="Rathjen J."/>
            <person name="Taylor J.M."/>
            <person name="Park R.F."/>
            <person name="Dodds P.N."/>
            <person name="Hirsch C.D."/>
            <person name="Kianian S.F."/>
            <person name="Figueroa M."/>
        </authorList>
    </citation>
    <scope>NUCLEOTIDE SEQUENCE [LARGE SCALE GENOMIC DNA]</scope>
    <source>
        <strain evidence="2">12NC29</strain>
        <strain evidence="1">12SD80</strain>
    </source>
</reference>
<proteinExistence type="predicted"/>
<evidence type="ECO:0000313" key="3">
    <source>
        <dbReference type="Proteomes" id="UP000235388"/>
    </source>
</evidence>
<dbReference type="EMBL" id="PGCI01000029">
    <property type="protein sequence ID" value="PLW47662.1"/>
    <property type="molecule type" value="Genomic_DNA"/>
</dbReference>
<protein>
    <submittedName>
        <fullName evidence="2">Uncharacterized protein</fullName>
    </submittedName>
</protein>
<accession>A0A2N5W2N3</accession>